<reference evidence="1" key="1">
    <citation type="submission" date="2023-06" db="EMBL/GenBank/DDBJ databases">
        <authorList>
            <consortium name="Lawrence Berkeley National Laboratory"/>
            <person name="Ahrendt S."/>
            <person name="Sahu N."/>
            <person name="Indic B."/>
            <person name="Wong-Bajracharya J."/>
            <person name="Merenyi Z."/>
            <person name="Ke H.-M."/>
            <person name="Monk M."/>
            <person name="Kocsube S."/>
            <person name="Drula E."/>
            <person name="Lipzen A."/>
            <person name="Balint B."/>
            <person name="Henrissat B."/>
            <person name="Andreopoulos B."/>
            <person name="Martin F.M."/>
            <person name="Harder C.B."/>
            <person name="Rigling D."/>
            <person name="Ford K.L."/>
            <person name="Foster G.D."/>
            <person name="Pangilinan J."/>
            <person name="Papanicolaou A."/>
            <person name="Barry K."/>
            <person name="LaButti K."/>
            <person name="Viragh M."/>
            <person name="Koriabine M."/>
            <person name="Yan M."/>
            <person name="Riley R."/>
            <person name="Champramary S."/>
            <person name="Plett K.L."/>
            <person name="Tsai I.J."/>
            <person name="Slot J."/>
            <person name="Sipos G."/>
            <person name="Plett J."/>
            <person name="Nagy L.G."/>
            <person name="Grigoriev I.V."/>
        </authorList>
    </citation>
    <scope>NUCLEOTIDE SEQUENCE</scope>
    <source>
        <strain evidence="1">ICMP 16352</strain>
    </source>
</reference>
<evidence type="ECO:0000313" key="2">
    <source>
        <dbReference type="Proteomes" id="UP001175227"/>
    </source>
</evidence>
<dbReference type="Proteomes" id="UP001175227">
    <property type="component" value="Unassembled WGS sequence"/>
</dbReference>
<gene>
    <name evidence="1" type="ORF">IW261DRAFT_1425345</name>
</gene>
<name>A0AA39NSU3_9AGAR</name>
<organism evidence="1 2">
    <name type="scientific">Armillaria novae-zelandiae</name>
    <dbReference type="NCBI Taxonomy" id="153914"/>
    <lineage>
        <taxon>Eukaryota</taxon>
        <taxon>Fungi</taxon>
        <taxon>Dikarya</taxon>
        <taxon>Basidiomycota</taxon>
        <taxon>Agaricomycotina</taxon>
        <taxon>Agaricomycetes</taxon>
        <taxon>Agaricomycetidae</taxon>
        <taxon>Agaricales</taxon>
        <taxon>Marasmiineae</taxon>
        <taxon>Physalacriaceae</taxon>
        <taxon>Armillaria</taxon>
    </lineage>
</organism>
<dbReference type="AlphaFoldDB" id="A0AA39NSU3"/>
<proteinExistence type="predicted"/>
<protein>
    <submittedName>
        <fullName evidence="1">Uncharacterized protein</fullName>
    </submittedName>
</protein>
<comment type="caution">
    <text evidence="1">The sequence shown here is derived from an EMBL/GenBank/DDBJ whole genome shotgun (WGS) entry which is preliminary data.</text>
</comment>
<accession>A0AA39NSU3</accession>
<keyword evidence="2" id="KW-1185">Reference proteome</keyword>
<evidence type="ECO:0000313" key="1">
    <source>
        <dbReference type="EMBL" id="KAK0471219.1"/>
    </source>
</evidence>
<sequence>MTTATSRDDKWDPRFTTVKITKGQAELLRSKFPQYEAEYHQLNPSLCMWKEMSSAACHMLHSLSERLVDECMEHEHFSGRLKLECSTLQKDWQKCFRNMFKNFGDNLKNTHAQDSITIRTDSGTDEGIHKLGKMLKLSGTITGQQRFELSKKEELRKGVKAKKWEAEWKGHPFNPAAEYQNILKRHWDAL</sequence>
<dbReference type="EMBL" id="JAUEPR010000053">
    <property type="protein sequence ID" value="KAK0471219.1"/>
    <property type="molecule type" value="Genomic_DNA"/>
</dbReference>